<accession>A0ACC2RI13</accession>
<organism evidence="1 2">
    <name type="scientific">Entomophthora muscae</name>
    <dbReference type="NCBI Taxonomy" id="34485"/>
    <lineage>
        <taxon>Eukaryota</taxon>
        <taxon>Fungi</taxon>
        <taxon>Fungi incertae sedis</taxon>
        <taxon>Zoopagomycota</taxon>
        <taxon>Entomophthoromycotina</taxon>
        <taxon>Entomophthoromycetes</taxon>
        <taxon>Entomophthorales</taxon>
        <taxon>Entomophthoraceae</taxon>
        <taxon>Entomophthora</taxon>
    </lineage>
</organism>
<evidence type="ECO:0000313" key="2">
    <source>
        <dbReference type="Proteomes" id="UP001165960"/>
    </source>
</evidence>
<dbReference type="Proteomes" id="UP001165960">
    <property type="component" value="Unassembled WGS sequence"/>
</dbReference>
<dbReference type="EMBL" id="QTSX02007203">
    <property type="protein sequence ID" value="KAJ9049740.1"/>
    <property type="molecule type" value="Genomic_DNA"/>
</dbReference>
<keyword evidence="2" id="KW-1185">Reference proteome</keyword>
<reference evidence="1" key="1">
    <citation type="submission" date="2022-04" db="EMBL/GenBank/DDBJ databases">
        <title>Genome of the entomopathogenic fungus Entomophthora muscae.</title>
        <authorList>
            <person name="Elya C."/>
            <person name="Lovett B.R."/>
            <person name="Lee E."/>
            <person name="Macias A.M."/>
            <person name="Hajek A.E."/>
            <person name="De Bivort B.L."/>
            <person name="Kasson M.T."/>
            <person name="De Fine Licht H.H."/>
            <person name="Stajich J.E."/>
        </authorList>
    </citation>
    <scope>NUCLEOTIDE SEQUENCE</scope>
    <source>
        <strain evidence="1">Berkeley</strain>
    </source>
</reference>
<protein>
    <submittedName>
        <fullName evidence="1">DNA mismatch repair protein msh6, variant 2</fullName>
    </submittedName>
</protein>
<evidence type="ECO:0000313" key="1">
    <source>
        <dbReference type="EMBL" id="KAJ9049740.1"/>
    </source>
</evidence>
<gene>
    <name evidence="1" type="primary">MSH6_1</name>
    <name evidence="1" type="ORF">DSO57_1021386</name>
</gene>
<name>A0ACC2RI13_9FUNG</name>
<comment type="caution">
    <text evidence="1">The sequence shown here is derived from an EMBL/GenBank/DDBJ whole genome shotgun (WGS) entry which is preliminary data.</text>
</comment>
<sequence length="1253" mass="138467">MSKRTTQSTLFNFFKSPRKVQKLPDGTSQASAGDDDAADGTAAKALDASQNCLPAQAEVDAIAEKQSAENSLNKLSSYDLGDLSDLTDFDDIVPTVSNAESNLPTVFDSIPENRQITNNLCGGTGLIAGSSVLGDSDTDDDMPLASVSTSGNKRNLQQPVNISDSDDDKPLISMVITRSGRKARQAKYVIDSDEAMDDDDYKEEIPPKDQKNASSVDDLDFDLDSSDEELLSKSYNGKVSSRTSSTLSNVVCKTPTKPSALTVKPVLPSSVANASVNKLQAFASPRAVKPAAPAPATPKRVVQEKAEADGRFSFLVNVRDGNGHPPGKISFNLVQAVVIDDPEYDPRTLYIPPSYWKKFTPFEKQFWEIKSQCYDTVVFFKKGKFYELYKDDASIGHQQFDLKLTDRVNMKMVGVPESTFDFWAAKFIAKGYKVAKVEQVESALGKSLRERNSKGPKEDSIIRRELTSILTGGTLVDAGLLTNDLATYCLAIKETLKANDSGATYGIAFVDTSTAEFQLCSFEDDRSFTQLETLIMQVRPREIVYEKSKLSLKALKIITDNVDSVIKNALTPGVEFWDATTTLEELRTKNYFGQEAEWPAGLRDLKSCPHAVSAFGGLVSYLRTLKIEQDLLTLNNVHHYRPMESSTTMVLDGQSLHNLEVLQNNSDGTDTGTIHALLNHCVTPFGKREFRKWLCHPLRSVTEINARLDALEDINGNSSFRNICTRLADLPDLERILSRIHVGSVKISDLLDVVAAFREILAIMGEIKAISEGLQSQLLLDIVNRFPDISEPLSFFETAFDHELARKEGTVVPFQGVEADFDDVVHSLKETEARLDDFLKLQRRTLKSSKIVYKDIGKELYQLEVPASINVPTNWIKLSGTKAVRRFRTPETAILATQVAEFTEMRAGILRSVQSRIYVRFDEHYVLWLSAVKRVATLDCLMSLAKSATLMGEPCVRPELVPIQPGLSNMLDIQELRHPCANANNNFIPNDTILGGRGKDPKPNMILLTGPNMGGKSTLLRQTCVAIIMAQVGCYVPARRCRLTPFDRIFTRIGANDNILAGQSTFMVELDETSKIIKEATPQSLVILDELGRGTSTFDGYAIALAVLYYLCTQIRCPGLFSTHYGMLTEELRHHPNLALMHMDCLVDANRRDVTFLYKLTQGVCPKSYGMNVASMAGLPSEIIDRAEAKAQEFEKEHSTALSKILTQTNTSLSLALQADLALVAQFAASPETNISPHAVQNAILHLKNYLQL</sequence>
<proteinExistence type="predicted"/>